<evidence type="ECO:0000313" key="3">
    <source>
        <dbReference type="Proteomes" id="UP001219933"/>
    </source>
</evidence>
<organism evidence="2 3">
    <name type="scientific">Malassezia cuniculi</name>
    <dbReference type="NCBI Taxonomy" id="948313"/>
    <lineage>
        <taxon>Eukaryota</taxon>
        <taxon>Fungi</taxon>
        <taxon>Dikarya</taxon>
        <taxon>Basidiomycota</taxon>
        <taxon>Ustilaginomycotina</taxon>
        <taxon>Malasseziomycetes</taxon>
        <taxon>Malasseziales</taxon>
        <taxon>Malasseziaceae</taxon>
        <taxon>Malassezia</taxon>
    </lineage>
</organism>
<protein>
    <submittedName>
        <fullName evidence="2">Uncharacterized protein</fullName>
    </submittedName>
</protein>
<gene>
    <name evidence="2" type="ORF">MCUN1_000076</name>
</gene>
<keyword evidence="3" id="KW-1185">Reference proteome</keyword>
<dbReference type="AlphaFoldDB" id="A0AAF0EV88"/>
<accession>A0AAF0EV88</accession>
<sequence length="229" mass="24252">MSVIAGASGATLGAVRGVMYGGSGAPAYLAGELGRSWFMLALGFFTVREYAVLPFSRAYYPSIIGSRHTQNIVPSMLSGATVGALMAAVTGKRIVPGTSTIAVLCTGFQIAANELRILGRRISRKHSPQPSAVLAPSPDADPAQAASAAQAAVQTSITDPTTETTTPPTKEAKKSTLASLWAVIKRNSPIQSLSDDEYIQKLREREAEIVAELAKVEQKLSFYRSQLPK</sequence>
<dbReference type="EMBL" id="CP119877">
    <property type="protein sequence ID" value="WFD33263.1"/>
    <property type="molecule type" value="Genomic_DNA"/>
</dbReference>
<reference evidence="2" key="1">
    <citation type="submission" date="2023-03" db="EMBL/GenBank/DDBJ databases">
        <title>Mating type loci evolution in Malassezia.</title>
        <authorList>
            <person name="Coelho M.A."/>
        </authorList>
    </citation>
    <scope>NUCLEOTIDE SEQUENCE</scope>
    <source>
        <strain evidence="2">CBS 11721</strain>
    </source>
</reference>
<feature type="compositionally biased region" description="Low complexity" evidence="1">
    <location>
        <begin position="135"/>
        <end position="169"/>
    </location>
</feature>
<dbReference type="PANTHER" id="PTHR41390:SF1">
    <property type="entry name" value="NADH-UBIQUINONE OXIDOREDUCTASE 213 KDA SUBUNIT"/>
    <property type="match status" value="1"/>
</dbReference>
<dbReference type="Proteomes" id="UP001219933">
    <property type="component" value="Chromosome 1"/>
</dbReference>
<evidence type="ECO:0000313" key="2">
    <source>
        <dbReference type="EMBL" id="WFD33263.1"/>
    </source>
</evidence>
<evidence type="ECO:0000256" key="1">
    <source>
        <dbReference type="SAM" id="MobiDB-lite"/>
    </source>
</evidence>
<dbReference type="PANTHER" id="PTHR41390">
    <property type="entry name" value="CHROMOSOME 7, WHOLE GENOME SHOTGUN SEQUENCE"/>
    <property type="match status" value="1"/>
</dbReference>
<proteinExistence type="predicted"/>
<feature type="region of interest" description="Disordered" evidence="1">
    <location>
        <begin position="128"/>
        <end position="173"/>
    </location>
</feature>
<name>A0AAF0EV88_9BASI</name>